<dbReference type="AlphaFoldDB" id="A0A7J6VN15"/>
<protein>
    <recommendedName>
        <fullName evidence="3">F-box associated domain-containing protein</fullName>
    </recommendedName>
</protein>
<proteinExistence type="predicted"/>
<dbReference type="OrthoDB" id="5319261at2759"/>
<evidence type="ECO:0000313" key="2">
    <source>
        <dbReference type="Proteomes" id="UP000554482"/>
    </source>
</evidence>
<accession>A0A7J6VN15</accession>
<comment type="caution">
    <text evidence="1">The sequence shown here is derived from an EMBL/GenBank/DDBJ whole genome shotgun (WGS) entry which is preliminary data.</text>
</comment>
<evidence type="ECO:0000313" key="1">
    <source>
        <dbReference type="EMBL" id="KAF5185555.1"/>
    </source>
</evidence>
<gene>
    <name evidence="1" type="ORF">FRX31_024857</name>
</gene>
<evidence type="ECO:0008006" key="3">
    <source>
        <dbReference type="Google" id="ProtNLM"/>
    </source>
</evidence>
<keyword evidence="2" id="KW-1185">Reference proteome</keyword>
<dbReference type="EMBL" id="JABWDY010030533">
    <property type="protein sequence ID" value="KAF5185555.1"/>
    <property type="molecule type" value="Genomic_DNA"/>
</dbReference>
<sequence>MITSFNLAEEQFGVPDDAMGFVNLGHWLCELEGCLCLVGYDDNMMLDLWVLKTNNKQQQWVNTRITLPFEMSLKLLDTAIPIQHGEILVQFEQTFYLCRDDQDNPT</sequence>
<organism evidence="1 2">
    <name type="scientific">Thalictrum thalictroides</name>
    <name type="common">Rue-anemone</name>
    <name type="synonym">Anemone thalictroides</name>
    <dbReference type="NCBI Taxonomy" id="46969"/>
    <lineage>
        <taxon>Eukaryota</taxon>
        <taxon>Viridiplantae</taxon>
        <taxon>Streptophyta</taxon>
        <taxon>Embryophyta</taxon>
        <taxon>Tracheophyta</taxon>
        <taxon>Spermatophyta</taxon>
        <taxon>Magnoliopsida</taxon>
        <taxon>Ranunculales</taxon>
        <taxon>Ranunculaceae</taxon>
        <taxon>Thalictroideae</taxon>
        <taxon>Thalictrum</taxon>
    </lineage>
</organism>
<dbReference type="Proteomes" id="UP000554482">
    <property type="component" value="Unassembled WGS sequence"/>
</dbReference>
<name>A0A7J6VN15_THATH</name>
<reference evidence="1 2" key="1">
    <citation type="submission" date="2020-06" db="EMBL/GenBank/DDBJ databases">
        <title>Transcriptomic and genomic resources for Thalictrum thalictroides and T. hernandezii: Facilitating candidate gene discovery in an emerging model plant lineage.</title>
        <authorList>
            <person name="Arias T."/>
            <person name="Riano-Pachon D.M."/>
            <person name="Di Stilio V.S."/>
        </authorList>
    </citation>
    <scope>NUCLEOTIDE SEQUENCE [LARGE SCALE GENOMIC DNA]</scope>
    <source>
        <strain evidence="2">cv. WT478/WT964</strain>
        <tissue evidence="1">Leaves</tissue>
    </source>
</reference>